<comment type="caution">
    <text evidence="7">The sequence shown here is derived from an EMBL/GenBank/DDBJ whole genome shotgun (WGS) entry which is preliminary data.</text>
</comment>
<evidence type="ECO:0000256" key="1">
    <source>
        <dbReference type="ARBA" id="ARBA00004202"/>
    </source>
</evidence>
<gene>
    <name evidence="7" type="ORF">NSA58_14385</name>
</gene>
<dbReference type="GO" id="GO:0047355">
    <property type="term" value="F:CDP-glycerol glycerophosphotransferase activity"/>
    <property type="evidence" value="ECO:0007669"/>
    <property type="project" value="InterPro"/>
</dbReference>
<organism evidence="7 8">
    <name type="scientific">Terrisporobacter muris</name>
    <dbReference type="NCBI Taxonomy" id="2963284"/>
    <lineage>
        <taxon>Bacteria</taxon>
        <taxon>Bacillati</taxon>
        <taxon>Bacillota</taxon>
        <taxon>Clostridia</taxon>
        <taxon>Peptostreptococcales</taxon>
        <taxon>Peptostreptococcaceae</taxon>
        <taxon>Terrisporobacter</taxon>
    </lineage>
</organism>
<reference evidence="7" key="1">
    <citation type="submission" date="2022-07" db="EMBL/GenBank/DDBJ databases">
        <title>Enhanced cultured diversity of the mouse gut microbiota enables custom-made synthetic communities.</title>
        <authorList>
            <person name="Afrizal A."/>
        </authorList>
    </citation>
    <scope>NUCLEOTIDE SEQUENCE</scope>
    <source>
        <strain evidence="7">DSM 29186</strain>
    </source>
</reference>
<dbReference type="AlphaFoldDB" id="A0A9X2MDR7"/>
<sequence length="414" mass="49653">MLEYMKQMIIKILSINPYTKQLCVKMLNYRKKIKYLRKFYGKGPIDDKLIIFESYMGRQFSCSPKSLYKAMLNDERYKDFIKVWAFKNPKEYEYLLEDENTILVKYRGAKYYKYYSSAKYWVTNSRIPNEIKKHPDQVYIQCWHGTPLKKLGLDIENYTGTKISTKDLHDNYRIDAERYSYLVSPSNFFKEKITSAFGLKEIGKDNIFIERGYPRNDFLYEFTEDDCKRIKENLNIPIGKKIILYAPTWRENQHEPGVGYTYDLGLNFDILQKELGDEYVILFRAHYFISNAFDFEKYNGFIVNVSNHDDINDLYVVSDMLITDYSSVFFDYANLSRPIIFYMYDFEEYKNKMRDFYLSVEELPGPIVKDEINLLKEIKKLNTKFVYGEKYEKFNNRFNPHRKACSQDVLNEFI</sequence>
<comment type="subcellular location">
    <subcellularLocation>
        <location evidence="1">Cell membrane</location>
        <topology evidence="1">Peripheral membrane protein</topology>
    </subcellularLocation>
</comment>
<keyword evidence="3" id="KW-1003">Cell membrane</keyword>
<dbReference type="EMBL" id="JANKBY010000221">
    <property type="protein sequence ID" value="MCR1823975.1"/>
    <property type="molecule type" value="Genomic_DNA"/>
</dbReference>
<protein>
    <submittedName>
        <fullName evidence="7">CDP-glycerol glycerophosphotransferase family protein</fullName>
    </submittedName>
</protein>
<keyword evidence="6" id="KW-0472">Membrane</keyword>
<proteinExistence type="inferred from homology"/>
<dbReference type="Gene3D" id="3.40.50.11820">
    <property type="match status" value="1"/>
</dbReference>
<evidence type="ECO:0000256" key="6">
    <source>
        <dbReference type="ARBA" id="ARBA00023136"/>
    </source>
</evidence>
<dbReference type="PANTHER" id="PTHR37316">
    <property type="entry name" value="TEICHOIC ACID GLYCEROL-PHOSPHATE PRIMASE"/>
    <property type="match status" value="1"/>
</dbReference>
<evidence type="ECO:0000313" key="8">
    <source>
        <dbReference type="Proteomes" id="UP001140817"/>
    </source>
</evidence>
<accession>A0A9X2MDR7</accession>
<dbReference type="SUPFAM" id="SSF53756">
    <property type="entry name" value="UDP-Glycosyltransferase/glycogen phosphorylase"/>
    <property type="match status" value="1"/>
</dbReference>
<dbReference type="GO" id="GO:0019350">
    <property type="term" value="P:teichoic acid biosynthetic process"/>
    <property type="evidence" value="ECO:0007669"/>
    <property type="project" value="UniProtKB-KW"/>
</dbReference>
<keyword evidence="4" id="KW-0808">Transferase</keyword>
<dbReference type="Gene3D" id="3.40.50.12580">
    <property type="match status" value="1"/>
</dbReference>
<keyword evidence="8" id="KW-1185">Reference proteome</keyword>
<dbReference type="RefSeq" id="WP_079764870.1">
    <property type="nucleotide sequence ID" value="NZ_JANKBY010000221.1"/>
</dbReference>
<evidence type="ECO:0000256" key="3">
    <source>
        <dbReference type="ARBA" id="ARBA00022475"/>
    </source>
</evidence>
<evidence type="ECO:0000256" key="5">
    <source>
        <dbReference type="ARBA" id="ARBA00022944"/>
    </source>
</evidence>
<dbReference type="InterPro" id="IPR007554">
    <property type="entry name" value="Glycerophosphate_synth"/>
</dbReference>
<evidence type="ECO:0000256" key="2">
    <source>
        <dbReference type="ARBA" id="ARBA00010488"/>
    </source>
</evidence>
<dbReference type="Proteomes" id="UP001140817">
    <property type="component" value="Unassembled WGS sequence"/>
</dbReference>
<dbReference type="InterPro" id="IPR051612">
    <property type="entry name" value="Teichoic_Acid_Biosynth"/>
</dbReference>
<dbReference type="Pfam" id="PF04464">
    <property type="entry name" value="Glyphos_transf"/>
    <property type="match status" value="1"/>
</dbReference>
<comment type="similarity">
    <text evidence="2">Belongs to the CDP-glycerol glycerophosphotransferase family.</text>
</comment>
<dbReference type="GO" id="GO:0005886">
    <property type="term" value="C:plasma membrane"/>
    <property type="evidence" value="ECO:0007669"/>
    <property type="project" value="UniProtKB-SubCell"/>
</dbReference>
<dbReference type="InterPro" id="IPR043148">
    <property type="entry name" value="TagF_C"/>
</dbReference>
<keyword evidence="5" id="KW-0777">Teichoic acid biosynthesis</keyword>
<evidence type="ECO:0000256" key="4">
    <source>
        <dbReference type="ARBA" id="ARBA00022679"/>
    </source>
</evidence>
<evidence type="ECO:0000313" key="7">
    <source>
        <dbReference type="EMBL" id="MCR1823975.1"/>
    </source>
</evidence>
<dbReference type="InterPro" id="IPR043149">
    <property type="entry name" value="TagF_N"/>
</dbReference>
<name>A0A9X2MDR7_9FIRM</name>
<dbReference type="PANTHER" id="PTHR37316:SF3">
    <property type="entry name" value="TEICHOIC ACID GLYCEROL-PHOSPHATE TRANSFERASE"/>
    <property type="match status" value="1"/>
</dbReference>